<reference evidence="1" key="2">
    <citation type="submission" date="2020-09" db="EMBL/GenBank/DDBJ databases">
        <authorList>
            <person name="Sun Q."/>
            <person name="Kim S."/>
        </authorList>
    </citation>
    <scope>NUCLEOTIDE SEQUENCE</scope>
    <source>
        <strain evidence="1">KCTC 42249</strain>
    </source>
</reference>
<protein>
    <submittedName>
        <fullName evidence="1">Uncharacterized protein</fullName>
    </submittedName>
</protein>
<comment type="caution">
    <text evidence="1">The sequence shown here is derived from an EMBL/GenBank/DDBJ whole genome shotgun (WGS) entry which is preliminary data.</text>
</comment>
<organism evidence="1 2">
    <name type="scientific">Tianweitania populi</name>
    <dbReference type="NCBI Taxonomy" id="1607949"/>
    <lineage>
        <taxon>Bacteria</taxon>
        <taxon>Pseudomonadati</taxon>
        <taxon>Pseudomonadota</taxon>
        <taxon>Alphaproteobacteria</taxon>
        <taxon>Hyphomicrobiales</taxon>
        <taxon>Phyllobacteriaceae</taxon>
        <taxon>Tianweitania</taxon>
    </lineage>
</organism>
<keyword evidence="2" id="KW-1185">Reference proteome</keyword>
<dbReference type="EMBL" id="BMZQ01000001">
    <property type="protein sequence ID" value="GHD09279.1"/>
    <property type="molecule type" value="Genomic_DNA"/>
</dbReference>
<evidence type="ECO:0000313" key="2">
    <source>
        <dbReference type="Proteomes" id="UP000630142"/>
    </source>
</evidence>
<sequence>MPGPFSLRLHESFQQTFLRIDRGANLICTTSHNDGNVASPCTARGGNDVANKGEACHFMQNLWQSALHAGALAGRKDDGQTATIRHASAPQQGDEARLAQLS</sequence>
<dbReference type="AlphaFoldDB" id="A0A8J3GJS4"/>
<accession>A0A8J3GJS4</accession>
<gene>
    <name evidence="1" type="ORF">GCM10016234_09880</name>
</gene>
<proteinExistence type="predicted"/>
<evidence type="ECO:0000313" key="1">
    <source>
        <dbReference type="EMBL" id="GHD09279.1"/>
    </source>
</evidence>
<reference evidence="1" key="1">
    <citation type="journal article" date="2014" name="Int. J. Syst. Evol. Microbiol.">
        <title>Complete genome sequence of Corynebacterium casei LMG S-19264T (=DSM 44701T), isolated from a smear-ripened cheese.</title>
        <authorList>
            <consortium name="US DOE Joint Genome Institute (JGI-PGF)"/>
            <person name="Walter F."/>
            <person name="Albersmeier A."/>
            <person name="Kalinowski J."/>
            <person name="Ruckert C."/>
        </authorList>
    </citation>
    <scope>NUCLEOTIDE SEQUENCE</scope>
    <source>
        <strain evidence="1">KCTC 42249</strain>
    </source>
</reference>
<name>A0A8J3GJS4_9HYPH</name>
<dbReference type="Proteomes" id="UP000630142">
    <property type="component" value="Unassembled WGS sequence"/>
</dbReference>